<dbReference type="EMBL" id="NIQC01000014">
    <property type="protein sequence ID" value="OWZ83651.1"/>
    <property type="molecule type" value="Genomic_DNA"/>
</dbReference>
<gene>
    <name evidence="3" type="ORF">CDO51_07470</name>
</gene>
<dbReference type="PROSITE" id="PS51782">
    <property type="entry name" value="LYSM"/>
    <property type="match status" value="1"/>
</dbReference>
<dbReference type="InterPro" id="IPR036779">
    <property type="entry name" value="LysM_dom_sf"/>
</dbReference>
<dbReference type="Gene3D" id="3.10.350.10">
    <property type="entry name" value="LysM domain"/>
    <property type="match status" value="1"/>
</dbReference>
<sequence>MADHKKALEKERLKLDSLIGKAGRITKITEEIQFDSEVSEIMELRDKQLSNINSEANYDKVDVSGQLELTINYIDSLGENKEKPVSLNFMCDVNIPGALKHHKVKTWARIETVDIEKHYDEESDRDRRYTLVAKIEVFSVVIDQLNLEIATDMKEEEQGVTKDTISIDRFVSLETTTSSFEYSLPLSNLTDQIESLDVQIDNVETKIDNNEILVRGTLTKLCKYIDMETDELQSETFTKEFEESIEITGITPEMNVDELVRINDIEYNLSKEDNQLNTYITIDFFAVVRKKIEKTIVSDLEVGEGYIDSDKITTSVVKGRTSEKINLLEDIQLDNPLSELVSVDFDIDYEIIEQKDDRVKLETIFFMSFKYQLETGDIEESSKEITSQKTFKIAGINENSNIFYLPRLDFIKTEVEKEDPSVINMRAVIQALVEVVDTESVEVVVAIREKKDRGEKRKKPSLKVYIVQKGETLYDIAHKFNVDVNELAEANSIKDIDLIFEGQKLFINQK</sequence>
<organism evidence="3 4">
    <name type="scientific">Natranaerobius trueperi</name>
    <dbReference type="NCBI Taxonomy" id="759412"/>
    <lineage>
        <taxon>Bacteria</taxon>
        <taxon>Bacillati</taxon>
        <taxon>Bacillota</taxon>
        <taxon>Clostridia</taxon>
        <taxon>Natranaerobiales</taxon>
        <taxon>Natranaerobiaceae</taxon>
        <taxon>Natranaerobius</taxon>
    </lineage>
</organism>
<dbReference type="InterPro" id="IPR018392">
    <property type="entry name" value="LysM"/>
</dbReference>
<dbReference type="Proteomes" id="UP000214588">
    <property type="component" value="Unassembled WGS sequence"/>
</dbReference>
<dbReference type="InterPro" id="IPR024300">
    <property type="entry name" value="SipL_SPOCS_dom"/>
</dbReference>
<feature type="domain" description="LysM" evidence="2">
    <location>
        <begin position="463"/>
        <end position="507"/>
    </location>
</feature>
<dbReference type="SMART" id="SM00257">
    <property type="entry name" value="LysM"/>
    <property type="match status" value="1"/>
</dbReference>
<keyword evidence="4" id="KW-1185">Reference proteome</keyword>
<accession>A0A226BXL8</accession>
<dbReference type="OrthoDB" id="9779340at2"/>
<protein>
    <recommendedName>
        <fullName evidence="2">LysM domain-containing protein</fullName>
    </recommendedName>
</protein>
<evidence type="ECO:0000259" key="2">
    <source>
        <dbReference type="PROSITE" id="PS51782"/>
    </source>
</evidence>
<dbReference type="SUPFAM" id="SSF54106">
    <property type="entry name" value="LysM domain"/>
    <property type="match status" value="1"/>
</dbReference>
<reference evidence="3 4" key="1">
    <citation type="submission" date="2017-06" db="EMBL/GenBank/DDBJ databases">
        <title>Draft Genome Sequence of Natranaerobius trueperi halophilic, alkalithermophilic bacteria from soda lakes.</title>
        <authorList>
            <person name="Zhao B."/>
        </authorList>
    </citation>
    <scope>NUCLEOTIDE SEQUENCE [LARGE SCALE GENOMIC DNA]</scope>
    <source>
        <strain evidence="3 4">DSM 18760</strain>
    </source>
</reference>
<dbReference type="AlphaFoldDB" id="A0A226BXL8"/>
<dbReference type="RefSeq" id="WP_089023666.1">
    <property type="nucleotide sequence ID" value="NZ_NIQC01000014.1"/>
</dbReference>
<keyword evidence="1" id="KW-0175">Coiled coil</keyword>
<name>A0A226BXL8_9FIRM</name>
<evidence type="ECO:0000256" key="1">
    <source>
        <dbReference type="SAM" id="Coils"/>
    </source>
</evidence>
<dbReference type="CDD" id="cd00118">
    <property type="entry name" value="LysM"/>
    <property type="match status" value="1"/>
</dbReference>
<dbReference type="Pfam" id="PF01476">
    <property type="entry name" value="LysM"/>
    <property type="match status" value="1"/>
</dbReference>
<evidence type="ECO:0000313" key="3">
    <source>
        <dbReference type="EMBL" id="OWZ83651.1"/>
    </source>
</evidence>
<proteinExistence type="predicted"/>
<feature type="coiled-coil region" evidence="1">
    <location>
        <begin position="186"/>
        <end position="213"/>
    </location>
</feature>
<comment type="caution">
    <text evidence="3">The sequence shown here is derived from an EMBL/GenBank/DDBJ whole genome shotgun (WGS) entry which is preliminary data.</text>
</comment>
<evidence type="ECO:0000313" key="4">
    <source>
        <dbReference type="Proteomes" id="UP000214588"/>
    </source>
</evidence>
<dbReference type="Pfam" id="PF12673">
    <property type="entry name" value="SipL"/>
    <property type="match status" value="1"/>
</dbReference>